<dbReference type="Pfam" id="PF12481">
    <property type="entry name" value="DUF3700"/>
    <property type="match status" value="1"/>
</dbReference>
<dbReference type="PANTHER" id="PTHR45952:SF4">
    <property type="entry name" value="ALUMINUM INDUCED PROTEIN WITH YGL AND LRDR MOTIFS"/>
    <property type="match status" value="1"/>
</dbReference>
<evidence type="ECO:0000259" key="2">
    <source>
        <dbReference type="SMART" id="SM01172"/>
    </source>
</evidence>
<dbReference type="Gene3D" id="3.60.20.10">
    <property type="entry name" value="Glutamine Phosphoribosylpyrophosphate, subunit 1, domain 1"/>
    <property type="match status" value="1"/>
</dbReference>
<feature type="region of interest" description="Disordered" evidence="1">
    <location>
        <begin position="1"/>
        <end position="23"/>
    </location>
</feature>
<gene>
    <name evidence="3" type="ORF">g.30546</name>
</gene>
<evidence type="ECO:0000313" key="3">
    <source>
        <dbReference type="EMBL" id="JAT76665.1"/>
    </source>
</evidence>
<name>A0A1D2ACL4_AUXPR</name>
<accession>A0A1D2ACL4</accession>
<proteinExistence type="predicted"/>
<dbReference type="SUPFAM" id="SSF56235">
    <property type="entry name" value="N-terminal nucleophile aminohydrolases (Ntn hydrolases)"/>
    <property type="match status" value="1"/>
</dbReference>
<feature type="non-terminal residue" evidence="3">
    <location>
        <position position="1"/>
    </location>
</feature>
<dbReference type="InterPro" id="IPR029055">
    <property type="entry name" value="Ntn_hydrolases_N"/>
</dbReference>
<sequence length="290" mass="31466">STPQIRGSWGRATHGDKGHLPQLGTQKASLSHNLISEACREGSLPRLVKMLVVFGKQRKSLLSPTKRKNTLMVTPEEESFLASLLDNLYSSLPRRQRGYVQEHMFGGGGNGIAYLASDRHQVATDGDVSVFFKGSLRNPLEDIEEASYILQKYEDDWCTDIARERPNFSALQVFQGPFAFVLFDRSCLRIMAGRDAGGEEPLYWGAALLSDGLLFASDSSLIEADTADAAAFPPGMVFVSHEADTAGDLVPMAPATRPPSVADMCRVESTGDIASLPLHKTASHPQLSAA</sequence>
<dbReference type="PANTHER" id="PTHR45952">
    <property type="entry name" value="ALUMINUM INDUCED PROTEIN WITH YGL AND LRDR MOTIFS"/>
    <property type="match status" value="1"/>
</dbReference>
<reference evidence="3" key="1">
    <citation type="submission" date="2015-08" db="EMBL/GenBank/DDBJ databases">
        <authorList>
            <person name="Babu N.S."/>
            <person name="Beckwith C.J."/>
            <person name="Beseler K.G."/>
            <person name="Brison A."/>
            <person name="Carone J.V."/>
            <person name="Caskin T.P."/>
            <person name="Diamond M."/>
            <person name="Durham M.E."/>
            <person name="Foxe J.M."/>
            <person name="Go M."/>
            <person name="Henderson B.A."/>
            <person name="Jones I.B."/>
            <person name="McGettigan J.A."/>
            <person name="Micheletti S.J."/>
            <person name="Nasrallah M.E."/>
            <person name="Ortiz D."/>
            <person name="Piller C.R."/>
            <person name="Privatt S.R."/>
            <person name="Schneider S.L."/>
            <person name="Sharp S."/>
            <person name="Smith T.C."/>
            <person name="Stanton J.D."/>
            <person name="Ullery H.E."/>
            <person name="Wilson R.J."/>
            <person name="Serrano M.G."/>
            <person name="Buck G."/>
            <person name="Lee V."/>
            <person name="Wang Y."/>
            <person name="Carvalho R."/>
            <person name="Voegtly L."/>
            <person name="Shi R."/>
            <person name="Duckworth R."/>
            <person name="Johnson A."/>
            <person name="Loviza R."/>
            <person name="Walstead R."/>
            <person name="Shah Z."/>
            <person name="Kiflezghi M."/>
            <person name="Wade K."/>
            <person name="Ball S.L."/>
            <person name="Bradley K.W."/>
            <person name="Asai D.J."/>
            <person name="Bowman C.A."/>
            <person name="Russell D.A."/>
            <person name="Pope W.H."/>
            <person name="Jacobs-Sera D."/>
            <person name="Hendrix R.W."/>
            <person name="Hatfull G.F."/>
        </authorList>
    </citation>
    <scope>NUCLEOTIDE SEQUENCE</scope>
</reference>
<evidence type="ECO:0000256" key="1">
    <source>
        <dbReference type="SAM" id="MobiDB-lite"/>
    </source>
</evidence>
<dbReference type="EMBL" id="GDKF01001957">
    <property type="protein sequence ID" value="JAT76665.1"/>
    <property type="molecule type" value="Transcribed_RNA"/>
</dbReference>
<dbReference type="InterPro" id="IPR024286">
    <property type="entry name" value="DUF3700"/>
</dbReference>
<dbReference type="InterPro" id="IPR044828">
    <property type="entry name" value="TSJT1-like"/>
</dbReference>
<dbReference type="SMART" id="SM01172">
    <property type="entry name" value="DUF3700"/>
    <property type="match status" value="1"/>
</dbReference>
<protein>
    <recommendedName>
        <fullName evidence="2">DUF3700 domain-containing protein</fullName>
    </recommendedName>
</protein>
<dbReference type="AlphaFoldDB" id="A0A1D2ACL4"/>
<feature type="domain" description="DUF3700" evidence="2">
    <location>
        <begin position="51"/>
        <end position="278"/>
    </location>
</feature>
<organism evidence="3">
    <name type="scientific">Auxenochlorella protothecoides</name>
    <name type="common">Green microalga</name>
    <name type="synonym">Chlorella protothecoides</name>
    <dbReference type="NCBI Taxonomy" id="3075"/>
    <lineage>
        <taxon>Eukaryota</taxon>
        <taxon>Viridiplantae</taxon>
        <taxon>Chlorophyta</taxon>
        <taxon>core chlorophytes</taxon>
        <taxon>Trebouxiophyceae</taxon>
        <taxon>Chlorellales</taxon>
        <taxon>Chlorellaceae</taxon>
        <taxon>Auxenochlorella</taxon>
    </lineage>
</organism>